<evidence type="ECO:0000256" key="3">
    <source>
        <dbReference type="ARBA" id="ARBA00023134"/>
    </source>
</evidence>
<dbReference type="InterPro" id="IPR045058">
    <property type="entry name" value="GIMA/IAN/Toc"/>
</dbReference>
<sequence length="222" mass="25617">AIKMKQVAPKTLTAVLRGNINKEANFTIRDSQHFFSYPSSTPVTTKCEEITVKMFGRRVRVVDTPDFFYEDQPVDEEEIKACKQYCKSGQHVILLVIQLGRFTDGEAGILEKLENKFGRISDRTIILNILENLEKSLGWRIRDSTIILFTHGEDLKGSVDKFIGERSYLKRLVEACSNRYHFQLHLQRMTRCCPSLLCLENERKQDSSQCDEDYSSLPTGWI</sequence>
<dbReference type="Ensembl" id="ENSNBRT00000004594.1">
    <property type="protein sequence ID" value="ENSNBRP00000004456.1"/>
    <property type="gene ID" value="ENSNBRG00000003548.1"/>
</dbReference>
<dbReference type="Proteomes" id="UP000261580">
    <property type="component" value="Unassembled WGS sequence"/>
</dbReference>
<comment type="similarity">
    <text evidence="1">Belongs to the TRAFAC class TrmE-Era-EngA-EngB-Septin-like GTPase superfamily. AIG1/Toc34/Toc159-like paraseptin GTPase family. IAN subfamily.</text>
</comment>
<evidence type="ECO:0000256" key="1">
    <source>
        <dbReference type="ARBA" id="ARBA00008535"/>
    </source>
</evidence>
<dbReference type="SUPFAM" id="SSF52540">
    <property type="entry name" value="P-loop containing nucleoside triphosphate hydrolases"/>
    <property type="match status" value="1"/>
</dbReference>
<dbReference type="STRING" id="32507.ENSNBRP00000004456"/>
<reference evidence="5" key="2">
    <citation type="submission" date="2025-09" db="UniProtKB">
        <authorList>
            <consortium name="Ensembl"/>
        </authorList>
    </citation>
    <scope>IDENTIFICATION</scope>
</reference>
<dbReference type="Pfam" id="PF04548">
    <property type="entry name" value="AIG1"/>
    <property type="match status" value="1"/>
</dbReference>
<dbReference type="AlphaFoldDB" id="A0A3Q4G7V0"/>
<dbReference type="InterPro" id="IPR006703">
    <property type="entry name" value="G_AIG1"/>
</dbReference>
<feature type="domain" description="AIG1-type G" evidence="4">
    <location>
        <begin position="29"/>
        <end position="127"/>
    </location>
</feature>
<evidence type="ECO:0000256" key="2">
    <source>
        <dbReference type="ARBA" id="ARBA00022741"/>
    </source>
</evidence>
<evidence type="ECO:0000259" key="4">
    <source>
        <dbReference type="Pfam" id="PF04548"/>
    </source>
</evidence>
<dbReference type="Bgee" id="ENSNBRG00000003548">
    <property type="expression patterns" value="Expressed in liver and 1 other cell type or tissue"/>
</dbReference>
<dbReference type="InterPro" id="IPR027417">
    <property type="entry name" value="P-loop_NTPase"/>
</dbReference>
<keyword evidence="6" id="KW-1185">Reference proteome</keyword>
<dbReference type="GO" id="GO:0005525">
    <property type="term" value="F:GTP binding"/>
    <property type="evidence" value="ECO:0007669"/>
    <property type="project" value="UniProtKB-KW"/>
</dbReference>
<accession>A0A3Q4G7V0</accession>
<evidence type="ECO:0000313" key="6">
    <source>
        <dbReference type="Proteomes" id="UP000261580"/>
    </source>
</evidence>
<name>A0A3Q4G7V0_NEOBR</name>
<dbReference type="PANTHER" id="PTHR10903">
    <property type="entry name" value="GTPASE, IMAP FAMILY MEMBER-RELATED"/>
    <property type="match status" value="1"/>
</dbReference>
<reference evidence="5" key="1">
    <citation type="submission" date="2025-08" db="UniProtKB">
        <authorList>
            <consortium name="Ensembl"/>
        </authorList>
    </citation>
    <scope>IDENTIFICATION</scope>
</reference>
<keyword evidence="3" id="KW-0342">GTP-binding</keyword>
<organism evidence="5 6">
    <name type="scientific">Neolamprologus brichardi</name>
    <name type="common">Fairy cichlid</name>
    <name type="synonym">Lamprologus brichardi</name>
    <dbReference type="NCBI Taxonomy" id="32507"/>
    <lineage>
        <taxon>Eukaryota</taxon>
        <taxon>Metazoa</taxon>
        <taxon>Chordata</taxon>
        <taxon>Craniata</taxon>
        <taxon>Vertebrata</taxon>
        <taxon>Euteleostomi</taxon>
        <taxon>Actinopterygii</taxon>
        <taxon>Neopterygii</taxon>
        <taxon>Teleostei</taxon>
        <taxon>Neoteleostei</taxon>
        <taxon>Acanthomorphata</taxon>
        <taxon>Ovalentaria</taxon>
        <taxon>Cichlomorphae</taxon>
        <taxon>Cichliformes</taxon>
        <taxon>Cichlidae</taxon>
        <taxon>African cichlids</taxon>
        <taxon>Pseudocrenilabrinae</taxon>
        <taxon>Lamprologini</taxon>
        <taxon>Neolamprologus</taxon>
    </lineage>
</organism>
<dbReference type="Gene3D" id="3.40.50.300">
    <property type="entry name" value="P-loop containing nucleotide triphosphate hydrolases"/>
    <property type="match status" value="1"/>
</dbReference>
<keyword evidence="2" id="KW-0547">Nucleotide-binding</keyword>
<dbReference type="PANTHER" id="PTHR10903:SF188">
    <property type="entry name" value="GTPASE IMAP FAMILY MEMBER 2-LIKE-RELATED"/>
    <property type="match status" value="1"/>
</dbReference>
<proteinExistence type="inferred from homology"/>
<protein>
    <recommendedName>
        <fullName evidence="4">AIG1-type G domain-containing protein</fullName>
    </recommendedName>
</protein>
<evidence type="ECO:0000313" key="5">
    <source>
        <dbReference type="Ensembl" id="ENSNBRP00000004456.1"/>
    </source>
</evidence>
<dbReference type="GeneTree" id="ENSGT00940000166743"/>